<dbReference type="InterPro" id="IPR042194">
    <property type="entry name" value="FHIPEP_1"/>
</dbReference>
<protein>
    <recommendedName>
        <fullName evidence="7">Flagellar biosynthesis protein FlhA</fullName>
    </recommendedName>
</protein>
<dbReference type="Pfam" id="PF00771">
    <property type="entry name" value="FHIPEP"/>
    <property type="match status" value="1"/>
</dbReference>
<comment type="similarity">
    <text evidence="2 7">Belongs to the FHIPEP (flagella/HR/invasion proteins export pore) family.</text>
</comment>
<reference evidence="9 10" key="1">
    <citation type="submission" date="2021-03" db="EMBL/GenBank/DDBJ databases">
        <title>Complete genome of Parasphingorhabdus_sp.JHSY0214.</title>
        <authorList>
            <person name="Yoo J.H."/>
            <person name="Bae J.W."/>
        </authorList>
    </citation>
    <scope>NUCLEOTIDE SEQUENCE [LARGE SCALE GENOMIC DNA]</scope>
    <source>
        <strain evidence="9 10">JHSY0214</strain>
    </source>
</reference>
<evidence type="ECO:0000256" key="8">
    <source>
        <dbReference type="SAM" id="MobiDB-lite"/>
    </source>
</evidence>
<keyword evidence="9" id="KW-0966">Cell projection</keyword>
<keyword evidence="6 7" id="KW-0472">Membrane</keyword>
<feature type="transmembrane region" description="Helical" evidence="7">
    <location>
        <begin position="114"/>
        <end position="137"/>
    </location>
</feature>
<feature type="transmembrane region" description="Helical" evidence="7">
    <location>
        <begin position="248"/>
        <end position="270"/>
    </location>
</feature>
<name>A0ABX7T5S5_9SPHN</name>
<comment type="caution">
    <text evidence="7">Lacks conserved residue(s) required for the propagation of feature annotation.</text>
</comment>
<dbReference type="InterPro" id="IPR006301">
    <property type="entry name" value="FlhA"/>
</dbReference>
<dbReference type="Gene3D" id="1.10.8.540">
    <property type="entry name" value="FHIPEP family, domain 3"/>
    <property type="match status" value="1"/>
</dbReference>
<dbReference type="RefSeq" id="WP_207988306.1">
    <property type="nucleotide sequence ID" value="NZ_CP071794.1"/>
</dbReference>
<feature type="transmembrane region" description="Helical" evidence="7">
    <location>
        <begin position="291"/>
        <end position="321"/>
    </location>
</feature>
<evidence type="ECO:0000256" key="5">
    <source>
        <dbReference type="ARBA" id="ARBA00022989"/>
    </source>
</evidence>
<keyword evidence="7" id="KW-0653">Protein transport</keyword>
<evidence type="ECO:0000256" key="2">
    <source>
        <dbReference type="ARBA" id="ARBA00008835"/>
    </source>
</evidence>
<accession>A0ABX7T5S5</accession>
<evidence type="ECO:0000256" key="6">
    <source>
        <dbReference type="ARBA" id="ARBA00023136"/>
    </source>
</evidence>
<dbReference type="InterPro" id="IPR001712">
    <property type="entry name" value="T3SS_FHIPEP"/>
</dbReference>
<evidence type="ECO:0000256" key="3">
    <source>
        <dbReference type="ARBA" id="ARBA00022475"/>
    </source>
</evidence>
<evidence type="ECO:0000313" key="9">
    <source>
        <dbReference type="EMBL" id="QTD56486.1"/>
    </source>
</evidence>
<evidence type="ECO:0000256" key="4">
    <source>
        <dbReference type="ARBA" id="ARBA00022692"/>
    </source>
</evidence>
<keyword evidence="7" id="KW-0813">Transport</keyword>
<proteinExistence type="inferred from homology"/>
<feature type="transmembrane region" description="Helical" evidence="7">
    <location>
        <begin position="43"/>
        <end position="62"/>
    </location>
</feature>
<dbReference type="PRINTS" id="PR00949">
    <property type="entry name" value="TYPE3IMAPROT"/>
</dbReference>
<dbReference type="NCBIfam" id="TIGR01398">
    <property type="entry name" value="FlhA"/>
    <property type="match status" value="1"/>
</dbReference>
<dbReference type="PANTHER" id="PTHR30161:SF1">
    <property type="entry name" value="FLAGELLAR BIOSYNTHESIS PROTEIN FLHA-RELATED"/>
    <property type="match status" value="1"/>
</dbReference>
<keyword evidence="9" id="KW-0969">Cilium</keyword>
<keyword evidence="3 7" id="KW-1003">Cell membrane</keyword>
<dbReference type="PANTHER" id="PTHR30161">
    <property type="entry name" value="FLAGELLAR EXPORT PROTEIN, MEMBRANE FLHA SUBUNIT-RELATED"/>
    <property type="match status" value="1"/>
</dbReference>
<dbReference type="Gene3D" id="3.40.50.12790">
    <property type="entry name" value="FHIPEP family, domain 4"/>
    <property type="match status" value="1"/>
</dbReference>
<evidence type="ECO:0000256" key="7">
    <source>
        <dbReference type="RuleBase" id="RU364093"/>
    </source>
</evidence>
<feature type="compositionally biased region" description="Polar residues" evidence="8">
    <location>
        <begin position="695"/>
        <end position="708"/>
    </location>
</feature>
<evidence type="ECO:0000256" key="1">
    <source>
        <dbReference type="ARBA" id="ARBA00004651"/>
    </source>
</evidence>
<comment type="function">
    <text evidence="7">Required for formation of the rod structure of the flagellar apparatus. Together with FliI and FliH, may constitute the export apparatus of flagellin.</text>
</comment>
<keyword evidence="7" id="KW-1005">Bacterial flagellum biogenesis</keyword>
<sequence length="717" mass="76090">MLAFLSSRHKWLGDTAKAGILPVATLLLVIFMVLPVPATVLDIGFIANITIALAVLMVALNVAKPLDFSSFPTVLLFATLLRLALNVASTRVVLVEGHAGPHAAGQVIEAFGNFLIGGDYVVGIFVFTILMIINLVVITKGAGRVSEVTARFTLDALPGKQMAIDADLNAGLLSPEEAKQRRQDVATESDFYGSMDGASKFVKGDAVAGVLILIINIIGGMILGVFSYDMAVGDAAQTYVLLAVGDALVAQVPALLLSIAAAAIVTRVASPMDLPGQIGSQFGNPKAWIPVAAILVVMGLLPGMPHIIILPIAAVAGFLAWRMSHKEKKANLPEPHPQLPEQQNHIGWSDVTDGAVLAIEIGYGLVPLVDDRKGAPLMQRLTGIRRQLSRELGFVVPLVRVKDNMALPPNAYRIQISGVTLGEDQAWPDDLLALDSGDIDSIVDGEACQDPTFGLDSLWIAPEKRSEAVVSGYTVVDASTVIATHFNHLVGLHAAELFGMDEAQGLLDNLKETAPQLVEGLTPKPLSLFQVTAICRSLLSEGIPLKDFRRLSEAMIHAAADDSASDSPSLENIVDGVRRRIGSLIIQSLVPVKMPLPVITLDVELESLLAQAIEAGGGASRPVEPGLVQKIVSAVEEAARPIMAEARRFAVVTSPIARRTLLKILKPSFPGTPVLSFEELPDDKAIEVVAVVGSRSSKPSPSETINSETVDHKKDLA</sequence>
<feature type="transmembrane region" description="Helical" evidence="7">
    <location>
        <begin position="206"/>
        <end position="228"/>
    </location>
</feature>
<feature type="region of interest" description="Disordered" evidence="8">
    <location>
        <begin position="695"/>
        <end position="717"/>
    </location>
</feature>
<gene>
    <name evidence="7 9" type="primary">flhA</name>
    <name evidence="9" type="ORF">J4G78_02500</name>
</gene>
<keyword evidence="10" id="KW-1185">Reference proteome</keyword>
<keyword evidence="7" id="KW-1006">Bacterial flagellum protein export</keyword>
<comment type="subcellular location">
    <subcellularLocation>
        <location evidence="1 7">Cell membrane</location>
        <topology evidence="1 7">Multi-pass membrane protein</topology>
    </subcellularLocation>
</comment>
<dbReference type="Gene3D" id="3.40.30.60">
    <property type="entry name" value="FHIPEP family, domain 1"/>
    <property type="match status" value="1"/>
</dbReference>
<dbReference type="EMBL" id="CP071794">
    <property type="protein sequence ID" value="QTD56486.1"/>
    <property type="molecule type" value="Genomic_DNA"/>
</dbReference>
<feature type="transmembrane region" description="Helical" evidence="7">
    <location>
        <begin position="20"/>
        <end position="37"/>
    </location>
</feature>
<dbReference type="InterPro" id="IPR042193">
    <property type="entry name" value="FHIPEP_3"/>
</dbReference>
<organism evidence="9 10">
    <name type="scientific">Parasphingorhabdus cellanae</name>
    <dbReference type="NCBI Taxonomy" id="2806553"/>
    <lineage>
        <taxon>Bacteria</taxon>
        <taxon>Pseudomonadati</taxon>
        <taxon>Pseudomonadota</taxon>
        <taxon>Alphaproteobacteria</taxon>
        <taxon>Sphingomonadales</taxon>
        <taxon>Sphingomonadaceae</taxon>
        <taxon>Parasphingorhabdus</taxon>
    </lineage>
</organism>
<evidence type="ECO:0000313" key="10">
    <source>
        <dbReference type="Proteomes" id="UP000663923"/>
    </source>
</evidence>
<dbReference type="Proteomes" id="UP000663923">
    <property type="component" value="Chromosome"/>
</dbReference>
<keyword evidence="4 7" id="KW-0812">Transmembrane</keyword>
<dbReference type="PIRSF" id="PIRSF005419">
    <property type="entry name" value="FlhA"/>
    <property type="match status" value="1"/>
</dbReference>
<keyword evidence="5 7" id="KW-1133">Transmembrane helix</keyword>
<dbReference type="InterPro" id="IPR042196">
    <property type="entry name" value="FHIPEP_4"/>
</dbReference>
<keyword evidence="9" id="KW-0282">Flagellum</keyword>